<dbReference type="EMBL" id="JAHCMY010000004">
    <property type="protein sequence ID" value="MBS9524366.1"/>
    <property type="molecule type" value="Genomic_DNA"/>
</dbReference>
<keyword evidence="4 8" id="KW-0418">Kinase</keyword>
<evidence type="ECO:0000313" key="9">
    <source>
        <dbReference type="Proteomes" id="UP001319104"/>
    </source>
</evidence>
<dbReference type="PROSITE" id="PS50109">
    <property type="entry name" value="HIS_KIN"/>
    <property type="match status" value="1"/>
</dbReference>
<comment type="caution">
    <text evidence="8">The sequence shown here is derived from an EMBL/GenBank/DDBJ whole genome shotgun (WGS) entry which is preliminary data.</text>
</comment>
<dbReference type="GO" id="GO:0000160">
    <property type="term" value="P:phosphorelay signal transduction system"/>
    <property type="evidence" value="ECO:0007669"/>
    <property type="project" value="UniProtKB-KW"/>
</dbReference>
<keyword evidence="6" id="KW-1133">Transmembrane helix</keyword>
<dbReference type="CDD" id="cd16917">
    <property type="entry name" value="HATPase_UhpB-NarQ-NarX-like"/>
    <property type="match status" value="1"/>
</dbReference>
<proteinExistence type="predicted"/>
<dbReference type="Pfam" id="PF02518">
    <property type="entry name" value="HATPase_c"/>
    <property type="match status" value="1"/>
</dbReference>
<comment type="catalytic activity">
    <reaction evidence="1">
        <text>ATP + protein L-histidine = ADP + protein N-phospho-L-histidine.</text>
        <dbReference type="EC" id="2.7.13.3"/>
    </reaction>
</comment>
<feature type="domain" description="Histidine kinase" evidence="7">
    <location>
        <begin position="70"/>
        <end position="252"/>
    </location>
</feature>
<dbReference type="PANTHER" id="PTHR24421">
    <property type="entry name" value="NITRATE/NITRITE SENSOR PROTEIN NARX-RELATED"/>
    <property type="match status" value="1"/>
</dbReference>
<dbReference type="InterPro" id="IPR050482">
    <property type="entry name" value="Sensor_HK_TwoCompSys"/>
</dbReference>
<feature type="transmembrane region" description="Helical" evidence="6">
    <location>
        <begin position="12"/>
        <end position="33"/>
    </location>
</feature>
<protein>
    <recommendedName>
        <fullName evidence="2">histidine kinase</fullName>
        <ecNumber evidence="2">2.7.13.3</ecNumber>
    </recommendedName>
</protein>
<gene>
    <name evidence="8" type="ORF">KI659_10095</name>
</gene>
<evidence type="ECO:0000256" key="2">
    <source>
        <dbReference type="ARBA" id="ARBA00012438"/>
    </source>
</evidence>
<evidence type="ECO:0000256" key="6">
    <source>
        <dbReference type="SAM" id="Phobius"/>
    </source>
</evidence>
<dbReference type="Gene3D" id="3.30.565.10">
    <property type="entry name" value="Histidine kinase-like ATPase, C-terminal domain"/>
    <property type="match status" value="1"/>
</dbReference>
<dbReference type="InterPro" id="IPR004358">
    <property type="entry name" value="Sig_transdc_His_kin-like_C"/>
</dbReference>
<keyword evidence="6" id="KW-0812">Transmembrane</keyword>
<dbReference type="AlphaFoldDB" id="A0AAP2CJJ1"/>
<dbReference type="InterPro" id="IPR036890">
    <property type="entry name" value="HATPase_C_sf"/>
</dbReference>
<evidence type="ECO:0000259" key="7">
    <source>
        <dbReference type="PROSITE" id="PS50109"/>
    </source>
</evidence>
<dbReference type="PRINTS" id="PR00344">
    <property type="entry name" value="BCTRLSENSOR"/>
</dbReference>
<dbReference type="PANTHER" id="PTHR24421:SF10">
    <property type="entry name" value="NITRATE_NITRITE SENSOR PROTEIN NARQ"/>
    <property type="match status" value="1"/>
</dbReference>
<sequence length="252" mass="28369">MNSPTTFEVYIIILAGISITLILAMCIIFMVIFHRQKQLKNKQQVALLQAEYEHTILRVEKEMQEQTLEYIGQELHDNIGQMLSLAKLNLNQGGPEQVFESKKLLTQAIKEVRSLSKALNLSWIEGIGVKDFIEKELEKIEKTGFCQTKLEYDTPLDDLPQDHKLVLARLTQECLNNAIKHAQPSLLKIKIESSQNNTQLEISDDGLGFDTSQASQGMGLHHIESRMKSIGGKAQIDSFPGRGTSIKLILPN</sequence>
<dbReference type="InterPro" id="IPR003594">
    <property type="entry name" value="HATPase_dom"/>
</dbReference>
<dbReference type="EC" id="2.7.13.3" evidence="2"/>
<dbReference type="SUPFAM" id="SSF55874">
    <property type="entry name" value="ATPase domain of HSP90 chaperone/DNA topoisomerase II/histidine kinase"/>
    <property type="match status" value="1"/>
</dbReference>
<evidence type="ECO:0000256" key="5">
    <source>
        <dbReference type="ARBA" id="ARBA00023012"/>
    </source>
</evidence>
<evidence type="ECO:0000256" key="1">
    <source>
        <dbReference type="ARBA" id="ARBA00000085"/>
    </source>
</evidence>
<evidence type="ECO:0000256" key="4">
    <source>
        <dbReference type="ARBA" id="ARBA00022777"/>
    </source>
</evidence>
<name>A0AAP2CJJ1_9BACT</name>
<dbReference type="GO" id="GO:0004673">
    <property type="term" value="F:protein histidine kinase activity"/>
    <property type="evidence" value="ECO:0007669"/>
    <property type="project" value="UniProtKB-EC"/>
</dbReference>
<dbReference type="InterPro" id="IPR005467">
    <property type="entry name" value="His_kinase_dom"/>
</dbReference>
<keyword evidence="3" id="KW-0808">Transferase</keyword>
<reference evidence="8 9" key="1">
    <citation type="submission" date="2021-05" db="EMBL/GenBank/DDBJ databases">
        <authorList>
            <person name="Zhang Z.D."/>
            <person name="Osman G."/>
        </authorList>
    </citation>
    <scope>NUCLEOTIDE SEQUENCE [LARGE SCALE GENOMIC DNA]</scope>
    <source>
        <strain evidence="8 9">KCTC 32217</strain>
    </source>
</reference>
<accession>A0AAP2CJJ1</accession>
<organism evidence="8 9">
    <name type="scientific">Litoribacter ruber</name>
    <dbReference type="NCBI Taxonomy" id="702568"/>
    <lineage>
        <taxon>Bacteria</taxon>
        <taxon>Pseudomonadati</taxon>
        <taxon>Bacteroidota</taxon>
        <taxon>Cytophagia</taxon>
        <taxon>Cytophagales</taxon>
        <taxon>Cyclobacteriaceae</taxon>
        <taxon>Litoribacter</taxon>
    </lineage>
</organism>
<evidence type="ECO:0000313" key="8">
    <source>
        <dbReference type="EMBL" id="MBS9524366.1"/>
    </source>
</evidence>
<keyword evidence="6" id="KW-0472">Membrane</keyword>
<keyword evidence="9" id="KW-1185">Reference proteome</keyword>
<evidence type="ECO:0000256" key="3">
    <source>
        <dbReference type="ARBA" id="ARBA00022679"/>
    </source>
</evidence>
<keyword evidence="5" id="KW-0902">Two-component regulatory system</keyword>
<dbReference type="Proteomes" id="UP001319104">
    <property type="component" value="Unassembled WGS sequence"/>
</dbReference>